<gene>
    <name evidence="1" type="ORF">RRG08_022620</name>
</gene>
<sequence length="175" mass="18927">MAFSPTQSPVYGGDTLSITLSLDQLLQSSATSSTASLPPSAEDAKYFVVFEGSRRRHVVSARPVQGSGRPLVHAEDIVTGHVAMEDAETKDSYIHLQTVIPGTSRGMSPFKTHVTTTSTMTHVAIKIPKPRDILVFEMNIRLRSVGQIDGDVMSFSFSLAGGFDLRLVPDLLPLL</sequence>
<dbReference type="EMBL" id="JAWDGP010004927">
    <property type="protein sequence ID" value="KAK3761220.1"/>
    <property type="molecule type" value="Genomic_DNA"/>
</dbReference>
<dbReference type="AlphaFoldDB" id="A0AAE1D916"/>
<organism evidence="1 2">
    <name type="scientific">Elysia crispata</name>
    <name type="common">lettuce slug</name>
    <dbReference type="NCBI Taxonomy" id="231223"/>
    <lineage>
        <taxon>Eukaryota</taxon>
        <taxon>Metazoa</taxon>
        <taxon>Spiralia</taxon>
        <taxon>Lophotrochozoa</taxon>
        <taxon>Mollusca</taxon>
        <taxon>Gastropoda</taxon>
        <taxon>Heterobranchia</taxon>
        <taxon>Euthyneura</taxon>
        <taxon>Panpulmonata</taxon>
        <taxon>Sacoglossa</taxon>
        <taxon>Placobranchoidea</taxon>
        <taxon>Plakobranchidae</taxon>
        <taxon>Elysia</taxon>
    </lineage>
</organism>
<protein>
    <submittedName>
        <fullName evidence="1">Uncharacterized protein</fullName>
    </submittedName>
</protein>
<comment type="caution">
    <text evidence="1">The sequence shown here is derived from an EMBL/GenBank/DDBJ whole genome shotgun (WGS) entry which is preliminary data.</text>
</comment>
<proteinExistence type="predicted"/>
<name>A0AAE1D916_9GAST</name>
<evidence type="ECO:0000313" key="1">
    <source>
        <dbReference type="EMBL" id="KAK3761220.1"/>
    </source>
</evidence>
<dbReference type="Proteomes" id="UP001283361">
    <property type="component" value="Unassembled WGS sequence"/>
</dbReference>
<evidence type="ECO:0000313" key="2">
    <source>
        <dbReference type="Proteomes" id="UP001283361"/>
    </source>
</evidence>
<reference evidence="1" key="1">
    <citation type="journal article" date="2023" name="G3 (Bethesda)">
        <title>A reference genome for the long-term kleptoplast-retaining sea slug Elysia crispata morphotype clarki.</title>
        <authorList>
            <person name="Eastman K.E."/>
            <person name="Pendleton A.L."/>
            <person name="Shaikh M.A."/>
            <person name="Suttiyut T."/>
            <person name="Ogas R."/>
            <person name="Tomko P."/>
            <person name="Gavelis G."/>
            <person name="Widhalm J.R."/>
            <person name="Wisecaver J.H."/>
        </authorList>
    </citation>
    <scope>NUCLEOTIDE SEQUENCE</scope>
    <source>
        <strain evidence="1">ECLA1</strain>
    </source>
</reference>
<accession>A0AAE1D916</accession>
<keyword evidence="2" id="KW-1185">Reference proteome</keyword>